<gene>
    <name evidence="1" type="ORF">CBR_g24250</name>
</gene>
<organism evidence="1 2">
    <name type="scientific">Chara braunii</name>
    <name type="common">Braun's stonewort</name>
    <dbReference type="NCBI Taxonomy" id="69332"/>
    <lineage>
        <taxon>Eukaryota</taxon>
        <taxon>Viridiplantae</taxon>
        <taxon>Streptophyta</taxon>
        <taxon>Charophyceae</taxon>
        <taxon>Charales</taxon>
        <taxon>Characeae</taxon>
        <taxon>Chara</taxon>
    </lineage>
</organism>
<name>A0A388JM72_CHABU</name>
<accession>A0A388JM72</accession>
<reference evidence="1 2" key="1">
    <citation type="journal article" date="2018" name="Cell">
        <title>The Chara Genome: Secondary Complexity and Implications for Plant Terrestrialization.</title>
        <authorList>
            <person name="Nishiyama T."/>
            <person name="Sakayama H."/>
            <person name="Vries J.D."/>
            <person name="Buschmann H."/>
            <person name="Saint-Marcoux D."/>
            <person name="Ullrich K.K."/>
            <person name="Haas F.B."/>
            <person name="Vanderstraeten L."/>
            <person name="Becker D."/>
            <person name="Lang D."/>
            <person name="Vosolsobe S."/>
            <person name="Rombauts S."/>
            <person name="Wilhelmsson P.K.I."/>
            <person name="Janitza P."/>
            <person name="Kern R."/>
            <person name="Heyl A."/>
            <person name="Rumpler F."/>
            <person name="Villalobos L.I.A.C."/>
            <person name="Clay J.M."/>
            <person name="Skokan R."/>
            <person name="Toyoda A."/>
            <person name="Suzuki Y."/>
            <person name="Kagoshima H."/>
            <person name="Schijlen E."/>
            <person name="Tajeshwar N."/>
            <person name="Catarino B."/>
            <person name="Hetherington A.J."/>
            <person name="Saltykova A."/>
            <person name="Bonnot C."/>
            <person name="Breuninger H."/>
            <person name="Symeonidi A."/>
            <person name="Radhakrishnan G.V."/>
            <person name="Van Nieuwerburgh F."/>
            <person name="Deforce D."/>
            <person name="Chang C."/>
            <person name="Karol K.G."/>
            <person name="Hedrich R."/>
            <person name="Ulvskov P."/>
            <person name="Glockner G."/>
            <person name="Delwiche C.F."/>
            <person name="Petrasek J."/>
            <person name="Van de Peer Y."/>
            <person name="Friml J."/>
            <person name="Beilby M."/>
            <person name="Dolan L."/>
            <person name="Kohara Y."/>
            <person name="Sugano S."/>
            <person name="Fujiyama A."/>
            <person name="Delaux P.-M."/>
            <person name="Quint M."/>
            <person name="TheiBen G."/>
            <person name="Hagemann M."/>
            <person name="Harholt J."/>
            <person name="Dunand C."/>
            <person name="Zachgo S."/>
            <person name="Langdale J."/>
            <person name="Maumus F."/>
            <person name="Straeten D.V.D."/>
            <person name="Gould S.B."/>
            <person name="Rensing S.A."/>
        </authorList>
    </citation>
    <scope>NUCLEOTIDE SEQUENCE [LARGE SCALE GENOMIC DNA]</scope>
    <source>
        <strain evidence="1 2">S276</strain>
    </source>
</reference>
<comment type="caution">
    <text evidence="1">The sequence shown here is derived from an EMBL/GenBank/DDBJ whole genome shotgun (WGS) entry which is preliminary data.</text>
</comment>
<dbReference type="Proteomes" id="UP000265515">
    <property type="component" value="Unassembled WGS sequence"/>
</dbReference>
<evidence type="ECO:0000313" key="1">
    <source>
        <dbReference type="EMBL" id="GBG58898.1"/>
    </source>
</evidence>
<proteinExistence type="predicted"/>
<sequence length="71" mass="7966">MHVEFGGMAFRLQTPEIERLSETTKACGFNESVIGMKAAARQVMLEFPDYEMVVLSTHNNIHTNPGTYQCS</sequence>
<dbReference type="Gramene" id="GBG58898">
    <property type="protein sequence ID" value="GBG58898"/>
    <property type="gene ID" value="CBR_g24250"/>
</dbReference>
<dbReference type="AlphaFoldDB" id="A0A388JM72"/>
<protein>
    <submittedName>
        <fullName evidence="1">Uncharacterized protein</fullName>
    </submittedName>
</protein>
<keyword evidence="2" id="KW-1185">Reference proteome</keyword>
<evidence type="ECO:0000313" key="2">
    <source>
        <dbReference type="Proteomes" id="UP000265515"/>
    </source>
</evidence>
<dbReference type="EMBL" id="BFEA01000002">
    <property type="protein sequence ID" value="GBG58898.1"/>
    <property type="molecule type" value="Genomic_DNA"/>
</dbReference>